<dbReference type="EMBL" id="LT840184">
    <property type="protein sequence ID" value="SMF73905.1"/>
    <property type="molecule type" value="Genomic_DNA"/>
</dbReference>
<dbReference type="InterPro" id="IPR000253">
    <property type="entry name" value="FHA_dom"/>
</dbReference>
<dbReference type="Proteomes" id="UP000192940">
    <property type="component" value="Chromosome I"/>
</dbReference>
<feature type="compositionally biased region" description="Basic and acidic residues" evidence="1">
    <location>
        <begin position="446"/>
        <end position="462"/>
    </location>
</feature>
<reference evidence="4 5" key="1">
    <citation type="submission" date="2017-04" db="EMBL/GenBank/DDBJ databases">
        <authorList>
            <person name="Afonso C.L."/>
            <person name="Miller P.J."/>
            <person name="Scott M.A."/>
            <person name="Spackman E."/>
            <person name="Goraichik I."/>
            <person name="Dimitrov K.M."/>
            <person name="Suarez D.L."/>
            <person name="Swayne D.E."/>
        </authorList>
    </citation>
    <scope>NUCLEOTIDE SEQUENCE [LARGE SCALE GENOMIC DNA]</scope>
    <source>
        <strain evidence="4 5">N3/975</strain>
    </source>
</reference>
<organism evidence="4 5">
    <name type="scientific">Paenibacillus uliginis N3/975</name>
    <dbReference type="NCBI Taxonomy" id="1313296"/>
    <lineage>
        <taxon>Bacteria</taxon>
        <taxon>Bacillati</taxon>
        <taxon>Bacillota</taxon>
        <taxon>Bacilli</taxon>
        <taxon>Bacillales</taxon>
        <taxon>Paenibacillaceae</taxon>
        <taxon>Paenibacillus</taxon>
    </lineage>
</organism>
<dbReference type="Pfam" id="PF00498">
    <property type="entry name" value="FHA"/>
    <property type="match status" value="1"/>
</dbReference>
<feature type="region of interest" description="Disordered" evidence="1">
    <location>
        <begin position="223"/>
        <end position="254"/>
    </location>
</feature>
<feature type="region of interest" description="Disordered" evidence="1">
    <location>
        <begin position="317"/>
        <end position="340"/>
    </location>
</feature>
<dbReference type="SUPFAM" id="SSF49879">
    <property type="entry name" value="SMAD/FHA domain"/>
    <property type="match status" value="1"/>
</dbReference>
<feature type="transmembrane region" description="Helical" evidence="2">
    <location>
        <begin position="349"/>
        <end position="367"/>
    </location>
</feature>
<dbReference type="InterPro" id="IPR050923">
    <property type="entry name" value="Cell_Proc_Reg/RNA_Proc"/>
</dbReference>
<gene>
    <name evidence="4" type="ORF">SAMN05661091_1018</name>
</gene>
<proteinExistence type="predicted"/>
<feature type="domain" description="FHA" evidence="3">
    <location>
        <begin position="563"/>
        <end position="613"/>
    </location>
</feature>
<dbReference type="RefSeq" id="WP_208918033.1">
    <property type="nucleotide sequence ID" value="NZ_LT840184.1"/>
</dbReference>
<protein>
    <submittedName>
        <fullName evidence="4">FOG: FHA domain</fullName>
    </submittedName>
</protein>
<dbReference type="PANTHER" id="PTHR23308">
    <property type="entry name" value="NUCLEAR INHIBITOR OF PROTEIN PHOSPHATASE-1"/>
    <property type="match status" value="1"/>
</dbReference>
<keyword evidence="2" id="KW-1133">Transmembrane helix</keyword>
<accession>A0A1X7GT87</accession>
<dbReference type="Gene3D" id="2.60.200.20">
    <property type="match status" value="1"/>
</dbReference>
<feature type="compositionally biased region" description="Basic and acidic residues" evidence="1">
    <location>
        <begin position="469"/>
        <end position="486"/>
    </location>
</feature>
<dbReference type="Pfam" id="PF19909">
    <property type="entry name" value="DUF6382"/>
    <property type="match status" value="1"/>
</dbReference>
<sequence length="639" mass="70156">MYGLIRDFVQNGGTFMILDRPEGLMSGHLSQVQLGMIRSSRIPHFLPLHTKEVDFRITLEYNITGKKMLSQALKSEKLSLTEFYGLLLQIVTTLNDSFMYMLRPEQYILDESYMFIEGPLHLGKLHLTYVPLDKVEAVPEQIRTSVKDLITRLMSAVSELRGGGVQAMMHYCNDEGFSLGGLKRLLIDLLAGEEDDGHREQGAAGQLNGGYQTGSVSMVSKAGEAKMNPVGRSDDRAQETRSSTSSTPAGHGAMESVNRLSHRVIGIGNNNAKADSSPSLQRGLAEAGGVQLNAGFGVHSRRGGIANSAESLEGKSLKPLFPSRSQPEWDMPPDSELEEGRENSSLRTYWLLGGLLAAAVVWRFLYLNNPSGVMLAASIVCTVALGALSLMGWKGKIGKSADRSEDYSDSLPMFDSVELEHRKPRNPKLFGFQADKLTGWFAGRGKDETHEEESASNEDWRWAKPSTSTRERQQSPREHTISRHIQEDEEEIPSVGDYYNQLPSRTEVLSSTGDGGTVLLQPKTDTVKDGANRAASVPSAFLEVIGVNNDGVPERVELNQSHFIIGRSAEVSQYVAQVVGTSRAHVELSRGPKGYIIKDLGSKNGTILKGEPMVPYKEYPLQEGDTFLIAGGRYTFRAS</sequence>
<name>A0A1X7GT87_9BACL</name>
<keyword evidence="5" id="KW-1185">Reference proteome</keyword>
<evidence type="ECO:0000256" key="2">
    <source>
        <dbReference type="SAM" id="Phobius"/>
    </source>
</evidence>
<keyword evidence="2" id="KW-0472">Membrane</keyword>
<keyword evidence="2" id="KW-0812">Transmembrane</keyword>
<dbReference type="AlphaFoldDB" id="A0A1X7GT87"/>
<dbReference type="InterPro" id="IPR045962">
    <property type="entry name" value="DUF6382"/>
</dbReference>
<dbReference type="PROSITE" id="PS50006">
    <property type="entry name" value="FHA_DOMAIN"/>
    <property type="match status" value="1"/>
</dbReference>
<dbReference type="STRING" id="1313296.SAMN05661091_1018"/>
<evidence type="ECO:0000313" key="5">
    <source>
        <dbReference type="Proteomes" id="UP000192940"/>
    </source>
</evidence>
<dbReference type="InterPro" id="IPR008984">
    <property type="entry name" value="SMAD_FHA_dom_sf"/>
</dbReference>
<feature type="transmembrane region" description="Helical" evidence="2">
    <location>
        <begin position="373"/>
        <end position="393"/>
    </location>
</feature>
<dbReference type="CDD" id="cd00060">
    <property type="entry name" value="FHA"/>
    <property type="match status" value="1"/>
</dbReference>
<evidence type="ECO:0000313" key="4">
    <source>
        <dbReference type="EMBL" id="SMF73905.1"/>
    </source>
</evidence>
<feature type="region of interest" description="Disordered" evidence="1">
    <location>
        <begin position="446"/>
        <end position="488"/>
    </location>
</feature>
<evidence type="ECO:0000256" key="1">
    <source>
        <dbReference type="SAM" id="MobiDB-lite"/>
    </source>
</evidence>
<evidence type="ECO:0000259" key="3">
    <source>
        <dbReference type="PROSITE" id="PS50006"/>
    </source>
</evidence>